<evidence type="ECO:0000256" key="1">
    <source>
        <dbReference type="ARBA" id="ARBA00005254"/>
    </source>
</evidence>
<keyword evidence="6" id="KW-1185">Reference proteome</keyword>
<evidence type="ECO:0000256" key="4">
    <source>
        <dbReference type="RuleBase" id="RU003707"/>
    </source>
</evidence>
<protein>
    <submittedName>
        <fullName evidence="5">Enoyl-CoA hydratase/isomerase family protein</fullName>
    </submittedName>
</protein>
<proteinExistence type="inferred from homology"/>
<keyword evidence="2" id="KW-0443">Lipid metabolism</keyword>
<dbReference type="AlphaFoldDB" id="A0A6N1AQQ6"/>
<dbReference type="OrthoDB" id="9795613at2"/>
<name>A0A6N1AQQ6_9PROT</name>
<sequence length="261" mass="27367">MTGEPAGGVVVERRGGVAVIRLAAPPLNLLTQPLRRAITDAVAAVDEADDVRAAVLTGGDCFCAGADLKEFGVRRDPDVARDHCRNGHRMTLRLVACAKPVVAAVEGACLGGGFELALACDLRVVASDARLGLPEVARGTFPGTGGLYLLRRLAGPARAKRLAGTGMIVTADASVMAEVVDQVTPPGGALDAALALAATLAERPAGAVQAVKRLVDHDLAAGLRDYLDAEERDYVARYRTRDAEEGWNAFLEKRSPAWTHN</sequence>
<evidence type="ECO:0000313" key="6">
    <source>
        <dbReference type="Proteomes" id="UP000509702"/>
    </source>
</evidence>
<dbReference type="KEGG" id="aoz:HUE56_26090"/>
<keyword evidence="5" id="KW-0413">Isomerase</keyword>
<keyword evidence="5" id="KW-0614">Plasmid</keyword>
<dbReference type="GO" id="GO:0006635">
    <property type="term" value="P:fatty acid beta-oxidation"/>
    <property type="evidence" value="ECO:0007669"/>
    <property type="project" value="TreeGrafter"/>
</dbReference>
<dbReference type="PANTHER" id="PTHR11941:SF169">
    <property type="entry name" value="(7AS)-7A-METHYL-1,5-DIOXO-2,3,5,6,7,7A-HEXAHYDRO-1H-INDENE-CARBOXYL-COA HYDROLASE"/>
    <property type="match status" value="1"/>
</dbReference>
<organism evidence="5 6">
    <name type="scientific">Azospirillum oryzae</name>
    <dbReference type="NCBI Taxonomy" id="286727"/>
    <lineage>
        <taxon>Bacteria</taxon>
        <taxon>Pseudomonadati</taxon>
        <taxon>Pseudomonadota</taxon>
        <taxon>Alphaproteobacteria</taxon>
        <taxon>Rhodospirillales</taxon>
        <taxon>Azospirillaceae</taxon>
        <taxon>Azospirillum</taxon>
    </lineage>
</organism>
<dbReference type="InterPro" id="IPR018376">
    <property type="entry name" value="Enoyl-CoA_hyd/isom_CS"/>
</dbReference>
<dbReference type="RefSeq" id="WP_149199619.1">
    <property type="nucleotide sequence ID" value="NZ_BSOV01000002.1"/>
</dbReference>
<dbReference type="Pfam" id="PF00378">
    <property type="entry name" value="ECH_1"/>
    <property type="match status" value="1"/>
</dbReference>
<reference evidence="5 6" key="1">
    <citation type="submission" date="2020-06" db="EMBL/GenBank/DDBJ databases">
        <title>Complete genome of Azosprillum oryzae KACC14407.</title>
        <authorList>
            <person name="Kim M."/>
            <person name="Park Y.-J."/>
            <person name="Shin J.-H."/>
        </authorList>
    </citation>
    <scope>NUCLEOTIDE SEQUENCE [LARGE SCALE GENOMIC DNA]</scope>
    <source>
        <strain evidence="5 6">KACC 14407</strain>
        <plasmid evidence="5 6">unnamed6</plasmid>
    </source>
</reference>
<dbReference type="Gene3D" id="3.90.226.10">
    <property type="entry name" value="2-enoyl-CoA Hydratase, Chain A, domain 1"/>
    <property type="match status" value="1"/>
</dbReference>
<dbReference type="InterPro" id="IPR001753">
    <property type="entry name" value="Enoyl-CoA_hydra/iso"/>
</dbReference>
<gene>
    <name evidence="5" type="ORF">HUE56_26090</name>
</gene>
<geneLocation type="plasmid" evidence="5 6">
    <name>unnamed6</name>
</geneLocation>
<accession>A0A6N1AQQ6</accession>
<dbReference type="CDD" id="cd06558">
    <property type="entry name" value="crotonase-like"/>
    <property type="match status" value="1"/>
</dbReference>
<dbReference type="GO" id="GO:0016829">
    <property type="term" value="F:lyase activity"/>
    <property type="evidence" value="ECO:0007669"/>
    <property type="project" value="UniProtKB-KW"/>
</dbReference>
<dbReference type="PROSITE" id="PS00166">
    <property type="entry name" value="ENOYL_COA_HYDRATASE"/>
    <property type="match status" value="1"/>
</dbReference>
<dbReference type="InterPro" id="IPR029045">
    <property type="entry name" value="ClpP/crotonase-like_dom_sf"/>
</dbReference>
<evidence type="ECO:0000256" key="2">
    <source>
        <dbReference type="ARBA" id="ARBA00023098"/>
    </source>
</evidence>
<dbReference type="PANTHER" id="PTHR11941">
    <property type="entry name" value="ENOYL-COA HYDRATASE-RELATED"/>
    <property type="match status" value="1"/>
</dbReference>
<evidence type="ECO:0000256" key="3">
    <source>
        <dbReference type="ARBA" id="ARBA00023239"/>
    </source>
</evidence>
<dbReference type="EMBL" id="CP054621">
    <property type="protein sequence ID" value="QKS53966.1"/>
    <property type="molecule type" value="Genomic_DNA"/>
</dbReference>
<keyword evidence="3" id="KW-0456">Lyase</keyword>
<evidence type="ECO:0000313" key="5">
    <source>
        <dbReference type="EMBL" id="QKS53966.1"/>
    </source>
</evidence>
<dbReference type="SUPFAM" id="SSF52096">
    <property type="entry name" value="ClpP/crotonase"/>
    <property type="match status" value="1"/>
</dbReference>
<dbReference type="Proteomes" id="UP000509702">
    <property type="component" value="Plasmid unnamed6"/>
</dbReference>
<dbReference type="GO" id="GO:0016853">
    <property type="term" value="F:isomerase activity"/>
    <property type="evidence" value="ECO:0007669"/>
    <property type="project" value="UniProtKB-KW"/>
</dbReference>
<comment type="similarity">
    <text evidence="1 4">Belongs to the enoyl-CoA hydratase/isomerase family.</text>
</comment>